<evidence type="ECO:0000256" key="1">
    <source>
        <dbReference type="ARBA" id="ARBA00023002"/>
    </source>
</evidence>
<dbReference type="PANTHER" id="PTHR13789">
    <property type="entry name" value="MONOOXYGENASE"/>
    <property type="match status" value="1"/>
</dbReference>
<name>A0A813KTB6_POLGL</name>
<gene>
    <name evidence="5" type="ORF">PGLA2088_LOCUS36916</name>
    <name evidence="4" type="ORF">PGLA2088_LOCUS9958</name>
</gene>
<dbReference type="Gene3D" id="3.50.50.60">
    <property type="entry name" value="FAD/NAD(P)-binding domain"/>
    <property type="match status" value="1"/>
</dbReference>
<keyword evidence="1" id="KW-0560">Oxidoreductase</keyword>
<dbReference type="Gene3D" id="3.30.9.30">
    <property type="match status" value="1"/>
</dbReference>
<evidence type="ECO:0000259" key="3">
    <source>
        <dbReference type="Pfam" id="PF01494"/>
    </source>
</evidence>
<dbReference type="EMBL" id="CAJNNW010032288">
    <property type="protein sequence ID" value="CAE8712207.1"/>
    <property type="molecule type" value="Genomic_DNA"/>
</dbReference>
<dbReference type="InterPro" id="IPR036188">
    <property type="entry name" value="FAD/NAD-bd_sf"/>
</dbReference>
<evidence type="ECO:0000313" key="6">
    <source>
        <dbReference type="Proteomes" id="UP000626109"/>
    </source>
</evidence>
<reference evidence="5" key="1">
    <citation type="submission" date="2021-02" db="EMBL/GenBank/DDBJ databases">
        <authorList>
            <person name="Dougan E. K."/>
            <person name="Rhodes N."/>
            <person name="Thang M."/>
            <person name="Chan C."/>
        </authorList>
    </citation>
    <scope>NUCLEOTIDE SEQUENCE</scope>
</reference>
<dbReference type="GO" id="GO:0004497">
    <property type="term" value="F:monooxygenase activity"/>
    <property type="evidence" value="ECO:0007669"/>
    <property type="project" value="UniProtKB-KW"/>
</dbReference>
<organism evidence="5 6">
    <name type="scientific">Polarella glacialis</name>
    <name type="common">Dinoflagellate</name>
    <dbReference type="NCBI Taxonomy" id="89957"/>
    <lineage>
        <taxon>Eukaryota</taxon>
        <taxon>Sar</taxon>
        <taxon>Alveolata</taxon>
        <taxon>Dinophyceae</taxon>
        <taxon>Suessiales</taxon>
        <taxon>Suessiaceae</taxon>
        <taxon>Polarella</taxon>
    </lineage>
</organism>
<feature type="non-terminal residue" evidence="5">
    <location>
        <position position="1"/>
    </location>
</feature>
<proteinExistence type="predicted"/>
<dbReference type="SUPFAM" id="SSF54373">
    <property type="entry name" value="FAD-linked reductases, C-terminal domain"/>
    <property type="match status" value="1"/>
</dbReference>
<evidence type="ECO:0000313" key="5">
    <source>
        <dbReference type="EMBL" id="CAE8712207.1"/>
    </source>
</evidence>
<dbReference type="GO" id="GO:0071949">
    <property type="term" value="F:FAD binding"/>
    <property type="evidence" value="ECO:0007669"/>
    <property type="project" value="InterPro"/>
</dbReference>
<evidence type="ECO:0000256" key="2">
    <source>
        <dbReference type="ARBA" id="ARBA00023033"/>
    </source>
</evidence>
<keyword evidence="2" id="KW-0503">Monooxygenase</keyword>
<dbReference type="EMBL" id="CAJNNW010011092">
    <property type="protein sequence ID" value="CAE8652772.1"/>
    <property type="molecule type" value="Genomic_DNA"/>
</dbReference>
<dbReference type="AlphaFoldDB" id="A0A813KTB6"/>
<dbReference type="InterPro" id="IPR002938">
    <property type="entry name" value="FAD-bd"/>
</dbReference>
<dbReference type="SUPFAM" id="SSF51905">
    <property type="entry name" value="FAD/NAD(P)-binding domain"/>
    <property type="match status" value="1"/>
</dbReference>
<dbReference type="Proteomes" id="UP000626109">
    <property type="component" value="Unassembled WGS sequence"/>
</dbReference>
<dbReference type="PRINTS" id="PR00420">
    <property type="entry name" value="RNGMNOXGNASE"/>
</dbReference>
<evidence type="ECO:0000313" key="4">
    <source>
        <dbReference type="EMBL" id="CAE8652772.1"/>
    </source>
</evidence>
<dbReference type="InterPro" id="IPR050493">
    <property type="entry name" value="FAD-dep_Monooxygenase_BioMet"/>
</dbReference>
<dbReference type="PANTHER" id="PTHR13789:SF268">
    <property type="entry name" value="5-METHYLPHENAZINE-1-CARBOXYLATE 1-MONOOXYGENASE"/>
    <property type="match status" value="1"/>
</dbReference>
<sequence length="437" mass="47070">DMATSKPKTVIVGGGIGGCTAAIALHRAGADVWIYESASQLLEIGAGINVQAVAIGVLIDLGIPLERFNDPAQGDGILTSKVEYYSTDGVFIADEAVGLAAGAENPQMSVHRAKFHNTLIAECRRLLGEERVILNSAFVGMETVGDQTTVHFKTNTTGEPAPSVTCDFVLGCDGLKSRVRAALLGEVLPRYTGRTIYRGLCHLDKMHGDGNTVALCGDETGNFICYPISESKRRDGHYHCNWGFNATRPEPGGVESWVSVVTLDQIQDELAAMDGNTFGGFTPLQMAQRTEKIIGWALFDRDPLDTFDFGCTTLLGDAAHPLLPYGSQGATQAIMDAEAIGMCYQDAMEAGTGIRGCVKAYSEMRCEVSGKVVIANRNMGSTAVLREVNQKCKDMTRAEKEAYCKENGGKLAEEVIQTYRKAMPKSVRPVRKVKPAE</sequence>
<dbReference type="Pfam" id="PF01494">
    <property type="entry name" value="FAD_binding_3"/>
    <property type="match status" value="1"/>
</dbReference>
<feature type="domain" description="FAD-binding" evidence="3">
    <location>
        <begin position="8"/>
        <end position="183"/>
    </location>
</feature>
<protein>
    <recommendedName>
        <fullName evidence="3">FAD-binding domain-containing protein</fullName>
    </recommendedName>
</protein>
<comment type="caution">
    <text evidence="5">The sequence shown here is derived from an EMBL/GenBank/DDBJ whole genome shotgun (WGS) entry which is preliminary data.</text>
</comment>
<accession>A0A813KTB6</accession>